<dbReference type="Proteomes" id="UP000199155">
    <property type="component" value="Unassembled WGS sequence"/>
</dbReference>
<name>A0A1G8YL43_9ACTN</name>
<keyword evidence="2" id="KW-0812">Transmembrane</keyword>
<accession>A0A1G8YL43</accession>
<evidence type="ECO:0000313" key="4">
    <source>
        <dbReference type="Proteomes" id="UP000199155"/>
    </source>
</evidence>
<feature type="transmembrane region" description="Helical" evidence="2">
    <location>
        <begin position="36"/>
        <end position="58"/>
    </location>
</feature>
<reference evidence="3 4" key="1">
    <citation type="submission" date="2016-10" db="EMBL/GenBank/DDBJ databases">
        <authorList>
            <person name="de Groot N.N."/>
        </authorList>
    </citation>
    <scope>NUCLEOTIDE SEQUENCE [LARGE SCALE GENOMIC DNA]</scope>
    <source>
        <strain evidence="3 4">CGMCC 4.5727</strain>
    </source>
</reference>
<feature type="region of interest" description="Disordered" evidence="1">
    <location>
        <begin position="187"/>
        <end position="214"/>
    </location>
</feature>
<feature type="region of interest" description="Disordered" evidence="1">
    <location>
        <begin position="1"/>
        <end position="28"/>
    </location>
</feature>
<gene>
    <name evidence="3" type="ORF">SAMN05421806_10494</name>
</gene>
<keyword evidence="2" id="KW-0472">Membrane</keyword>
<dbReference type="AlphaFoldDB" id="A0A1G8YL43"/>
<evidence type="ECO:0000256" key="2">
    <source>
        <dbReference type="SAM" id="Phobius"/>
    </source>
</evidence>
<keyword evidence="4" id="KW-1185">Reference proteome</keyword>
<organism evidence="3 4">
    <name type="scientific">Streptomyces indicus</name>
    <dbReference type="NCBI Taxonomy" id="417292"/>
    <lineage>
        <taxon>Bacteria</taxon>
        <taxon>Bacillati</taxon>
        <taxon>Actinomycetota</taxon>
        <taxon>Actinomycetes</taxon>
        <taxon>Kitasatosporales</taxon>
        <taxon>Streptomycetaceae</taxon>
        <taxon>Streptomyces</taxon>
    </lineage>
</organism>
<dbReference type="STRING" id="417292.SAMN05421806_10494"/>
<evidence type="ECO:0000256" key="1">
    <source>
        <dbReference type="SAM" id="MobiDB-lite"/>
    </source>
</evidence>
<sequence>MRWGGEGPAGAVPGRASRVQGADADEGERMDATTRAAMILAGVTAVVVLTLALLHRFTDLPLWPRRRRPAERPVVDWSSAPDLPAYDYAVLYELAARRRDALGRAVRCAREAGLPLPEDGLDTAFERRTGQPYDRRAEEGVDLADVAAVLEVTRIGMRSLACLTQGSTLVLDPPCYFNPLHERGTERIPYPPDAFSAPDPEGHDGDQGEDEEDHGVAACAACAAGPAEPLLVWTREGTFPYYRMESGTKAVYQTSGYGAAVPEWDADDLLTAFVEWHVFDQYDENGALKENAS</sequence>
<proteinExistence type="predicted"/>
<evidence type="ECO:0000313" key="3">
    <source>
        <dbReference type="EMBL" id="SDK02780.1"/>
    </source>
</evidence>
<dbReference type="EMBL" id="FNFF01000004">
    <property type="protein sequence ID" value="SDK02780.1"/>
    <property type="molecule type" value="Genomic_DNA"/>
</dbReference>
<protein>
    <submittedName>
        <fullName evidence="3">Uncharacterized protein</fullName>
    </submittedName>
</protein>
<keyword evidence="2" id="KW-1133">Transmembrane helix</keyword>